<dbReference type="Proteomes" id="UP001497623">
    <property type="component" value="Unassembled WGS sequence"/>
</dbReference>
<feature type="non-terminal residue" evidence="1">
    <location>
        <position position="1"/>
    </location>
</feature>
<dbReference type="AlphaFoldDB" id="A0AAV2PW24"/>
<gene>
    <name evidence="1" type="ORF">MNOR_LOCUS4563</name>
</gene>
<keyword evidence="2" id="KW-1185">Reference proteome</keyword>
<proteinExistence type="predicted"/>
<evidence type="ECO:0000313" key="1">
    <source>
        <dbReference type="EMBL" id="CAL4065105.1"/>
    </source>
</evidence>
<sequence>IGWVASKAEQLTTFYNQGDFGFIKEQRDELKLYCEPKEQGDSSLECSDHLKFCRGKNIYIDFRDLKHRETPVRYHMDVLNDGQIGGHCSLNWKLLSENLDMISPLQSWGPELKNFQIKEEQITQNTICDKWVDTSTYIMKIDATVNMYHHFCDFFNLYAAQHVNATDEYAFSTDSQ</sequence>
<organism evidence="1 2">
    <name type="scientific">Meganyctiphanes norvegica</name>
    <name type="common">Northern krill</name>
    <name type="synonym">Thysanopoda norvegica</name>
    <dbReference type="NCBI Taxonomy" id="48144"/>
    <lineage>
        <taxon>Eukaryota</taxon>
        <taxon>Metazoa</taxon>
        <taxon>Ecdysozoa</taxon>
        <taxon>Arthropoda</taxon>
        <taxon>Crustacea</taxon>
        <taxon>Multicrustacea</taxon>
        <taxon>Malacostraca</taxon>
        <taxon>Eumalacostraca</taxon>
        <taxon>Eucarida</taxon>
        <taxon>Euphausiacea</taxon>
        <taxon>Euphausiidae</taxon>
        <taxon>Meganyctiphanes</taxon>
    </lineage>
</organism>
<reference evidence="1 2" key="1">
    <citation type="submission" date="2024-05" db="EMBL/GenBank/DDBJ databases">
        <authorList>
            <person name="Wallberg A."/>
        </authorList>
    </citation>
    <scope>NUCLEOTIDE SEQUENCE [LARGE SCALE GENOMIC DNA]</scope>
</reference>
<name>A0AAV2PW24_MEGNR</name>
<comment type="caution">
    <text evidence="1">The sequence shown here is derived from an EMBL/GenBank/DDBJ whole genome shotgun (WGS) entry which is preliminary data.</text>
</comment>
<protein>
    <submittedName>
        <fullName evidence="1">Uncharacterized protein</fullName>
    </submittedName>
</protein>
<dbReference type="EMBL" id="CAXKWB010001680">
    <property type="protein sequence ID" value="CAL4065105.1"/>
    <property type="molecule type" value="Genomic_DNA"/>
</dbReference>
<evidence type="ECO:0000313" key="2">
    <source>
        <dbReference type="Proteomes" id="UP001497623"/>
    </source>
</evidence>
<accession>A0AAV2PW24</accession>
<feature type="non-terminal residue" evidence="1">
    <location>
        <position position="176"/>
    </location>
</feature>